<dbReference type="Gene3D" id="3.10.20.90">
    <property type="entry name" value="Phosphatidylinositol 3-kinase Catalytic Subunit, Chain A, domain 1"/>
    <property type="match status" value="1"/>
</dbReference>
<keyword evidence="15" id="KW-1185">Reference proteome</keyword>
<feature type="compositionally biased region" description="Basic and acidic residues" evidence="11">
    <location>
        <begin position="831"/>
        <end position="844"/>
    </location>
</feature>
<evidence type="ECO:0000256" key="1">
    <source>
        <dbReference type="ARBA" id="ARBA00006529"/>
    </source>
</evidence>
<dbReference type="RefSeq" id="XP_018994133.1">
    <property type="nucleotide sequence ID" value="XM_019137107.1"/>
</dbReference>
<name>A0A1E3HU88_9TREE</name>
<dbReference type="InterPro" id="IPR017441">
    <property type="entry name" value="Protein_kinase_ATP_BS"/>
</dbReference>
<evidence type="ECO:0000259" key="12">
    <source>
        <dbReference type="PROSITE" id="PS50011"/>
    </source>
</evidence>
<dbReference type="InterPro" id="IPR029458">
    <property type="entry name" value="Ras-bd_By2"/>
</dbReference>
<accession>A0A1E3HU88</accession>
<feature type="compositionally biased region" description="Acidic residues" evidence="11">
    <location>
        <begin position="845"/>
        <end position="870"/>
    </location>
</feature>
<reference evidence="14 15" key="1">
    <citation type="submission" date="2016-06" db="EMBL/GenBank/DDBJ databases">
        <title>Evolution of pathogenesis and genome organization in the Tremellales.</title>
        <authorList>
            <person name="Cuomo C."/>
            <person name="Litvintseva A."/>
            <person name="Heitman J."/>
            <person name="Chen Y."/>
            <person name="Sun S."/>
            <person name="Springer D."/>
            <person name="Dromer F."/>
            <person name="Young S."/>
            <person name="Zeng Q."/>
            <person name="Chapman S."/>
            <person name="Gujja S."/>
            <person name="Saif S."/>
            <person name="Birren B."/>
        </authorList>
    </citation>
    <scope>NUCLEOTIDE SEQUENCE [LARGE SCALE GENOMIC DNA]</scope>
    <source>
        <strain evidence="14 15">CBS 6039</strain>
    </source>
</reference>
<proteinExistence type="inferred from homology"/>
<protein>
    <recommendedName>
        <fullName evidence="2">mitogen-activated protein kinase kinase kinase</fullName>
        <ecNumber evidence="2">2.7.11.25</ecNumber>
    </recommendedName>
</protein>
<keyword evidence="5 10" id="KW-0547">Nucleotide-binding</keyword>
<evidence type="ECO:0000256" key="4">
    <source>
        <dbReference type="ARBA" id="ARBA00022679"/>
    </source>
</evidence>
<keyword evidence="6" id="KW-0418">Kinase</keyword>
<dbReference type="InterPro" id="IPR013761">
    <property type="entry name" value="SAM/pointed_sf"/>
</dbReference>
<keyword evidence="3" id="KW-0723">Serine/threonine-protein kinase</keyword>
<dbReference type="EC" id="2.7.11.25" evidence="2"/>
<dbReference type="GO" id="GO:0004709">
    <property type="term" value="F:MAP kinase kinase kinase activity"/>
    <property type="evidence" value="ECO:0007669"/>
    <property type="project" value="UniProtKB-EC"/>
</dbReference>
<dbReference type="SUPFAM" id="SSF56112">
    <property type="entry name" value="Protein kinase-like (PK-like)"/>
    <property type="match status" value="1"/>
</dbReference>
<keyword evidence="7 10" id="KW-0067">ATP-binding</keyword>
<dbReference type="Gene3D" id="1.10.510.10">
    <property type="entry name" value="Transferase(Phosphotransferase) domain 1"/>
    <property type="match status" value="1"/>
</dbReference>
<dbReference type="PROSITE" id="PS50105">
    <property type="entry name" value="SAM_DOMAIN"/>
    <property type="match status" value="1"/>
</dbReference>
<feature type="compositionally biased region" description="Low complexity" evidence="11">
    <location>
        <begin position="611"/>
        <end position="622"/>
    </location>
</feature>
<feature type="compositionally biased region" description="Low complexity" evidence="11">
    <location>
        <begin position="332"/>
        <end position="349"/>
    </location>
</feature>
<dbReference type="STRING" id="1295533.A0A1E3HU88"/>
<feature type="compositionally biased region" description="Polar residues" evidence="11">
    <location>
        <begin position="9"/>
        <end position="28"/>
    </location>
</feature>
<dbReference type="GO" id="GO:0005524">
    <property type="term" value="F:ATP binding"/>
    <property type="evidence" value="ECO:0007669"/>
    <property type="project" value="UniProtKB-UniRule"/>
</dbReference>
<dbReference type="PROSITE" id="PS50011">
    <property type="entry name" value="PROTEIN_KINASE_DOM"/>
    <property type="match status" value="1"/>
</dbReference>
<evidence type="ECO:0000256" key="8">
    <source>
        <dbReference type="ARBA" id="ARBA00047559"/>
    </source>
</evidence>
<feature type="binding site" evidence="10">
    <location>
        <position position="916"/>
    </location>
    <ligand>
        <name>ATP</name>
        <dbReference type="ChEBI" id="CHEBI:30616"/>
    </ligand>
</feature>
<dbReference type="FunFam" id="1.10.510.10:FF:000334">
    <property type="entry name" value="Serine/threonine-protein kinase STE11"/>
    <property type="match status" value="1"/>
</dbReference>
<dbReference type="OrthoDB" id="266718at2759"/>
<dbReference type="Gene3D" id="1.10.150.50">
    <property type="entry name" value="Transcription Factor, Ets-1"/>
    <property type="match status" value="1"/>
</dbReference>
<dbReference type="InterPro" id="IPR008271">
    <property type="entry name" value="Ser/Thr_kinase_AS"/>
</dbReference>
<dbReference type="SMART" id="SM00454">
    <property type="entry name" value="SAM"/>
    <property type="match status" value="1"/>
</dbReference>
<organism evidence="14 15">
    <name type="scientific">Cryptococcus amylolentus CBS 6039</name>
    <dbReference type="NCBI Taxonomy" id="1295533"/>
    <lineage>
        <taxon>Eukaryota</taxon>
        <taxon>Fungi</taxon>
        <taxon>Dikarya</taxon>
        <taxon>Basidiomycota</taxon>
        <taxon>Agaricomycotina</taxon>
        <taxon>Tremellomycetes</taxon>
        <taxon>Tremellales</taxon>
        <taxon>Cryptococcaceae</taxon>
        <taxon>Cryptococcus</taxon>
    </lineage>
</organism>
<evidence type="ECO:0000256" key="9">
    <source>
        <dbReference type="ARBA" id="ARBA00048329"/>
    </source>
</evidence>
<evidence type="ECO:0000256" key="10">
    <source>
        <dbReference type="PROSITE-ProRule" id="PRU10141"/>
    </source>
</evidence>
<feature type="region of interest" description="Disordered" evidence="11">
    <location>
        <begin position="1"/>
        <end position="50"/>
    </location>
</feature>
<dbReference type="SUPFAM" id="SSF47769">
    <property type="entry name" value="SAM/Pointed domain"/>
    <property type="match status" value="1"/>
</dbReference>
<dbReference type="AlphaFoldDB" id="A0A1E3HU88"/>
<dbReference type="PROSITE" id="PS00108">
    <property type="entry name" value="PROTEIN_KINASE_ST"/>
    <property type="match status" value="1"/>
</dbReference>
<comment type="caution">
    <text evidence="14">The sequence shown here is derived from an EMBL/GenBank/DDBJ whole genome shotgun (WGS) entry which is preliminary data.</text>
</comment>
<dbReference type="Proteomes" id="UP000094065">
    <property type="component" value="Unassembled WGS sequence"/>
</dbReference>
<dbReference type="Pfam" id="PF14847">
    <property type="entry name" value="Ras_bdg_2"/>
    <property type="match status" value="1"/>
</dbReference>
<evidence type="ECO:0000256" key="5">
    <source>
        <dbReference type="ARBA" id="ARBA00022741"/>
    </source>
</evidence>
<dbReference type="PANTHER" id="PTHR11584:SF369">
    <property type="entry name" value="MITOGEN-ACTIVATED PROTEIN KINASE KINASE KINASE 19-RELATED"/>
    <property type="match status" value="1"/>
</dbReference>
<dbReference type="GeneID" id="30154606"/>
<dbReference type="EMBL" id="AWGJ01000005">
    <property type="protein sequence ID" value="ODN79286.1"/>
    <property type="molecule type" value="Genomic_DNA"/>
</dbReference>
<dbReference type="FunFam" id="3.30.200.20:FF:000387">
    <property type="entry name" value="Serine/threonine-protein kinase STE11"/>
    <property type="match status" value="1"/>
</dbReference>
<evidence type="ECO:0000256" key="6">
    <source>
        <dbReference type="ARBA" id="ARBA00022777"/>
    </source>
</evidence>
<gene>
    <name evidence="14" type="ORF">L202_03297</name>
</gene>
<evidence type="ECO:0000313" key="15">
    <source>
        <dbReference type="Proteomes" id="UP000094065"/>
    </source>
</evidence>
<feature type="domain" description="Protein kinase" evidence="12">
    <location>
        <begin position="887"/>
        <end position="1147"/>
    </location>
</feature>
<comment type="similarity">
    <text evidence="1">Belongs to the protein kinase superfamily. STE Ser/Thr protein kinase family. MAP kinase kinase kinase subfamily.</text>
</comment>
<dbReference type="InterPro" id="IPR001660">
    <property type="entry name" value="SAM"/>
</dbReference>
<dbReference type="PROSITE" id="PS00107">
    <property type="entry name" value="PROTEIN_KINASE_ATP"/>
    <property type="match status" value="1"/>
</dbReference>
<dbReference type="InterPro" id="IPR011009">
    <property type="entry name" value="Kinase-like_dom_sf"/>
</dbReference>
<feature type="region of interest" description="Disordered" evidence="11">
    <location>
        <begin position="697"/>
        <end position="760"/>
    </location>
</feature>
<evidence type="ECO:0000259" key="13">
    <source>
        <dbReference type="PROSITE" id="PS50105"/>
    </source>
</evidence>
<feature type="compositionally biased region" description="Polar residues" evidence="11">
    <location>
        <begin position="224"/>
        <end position="250"/>
    </location>
</feature>
<feature type="region of interest" description="Disordered" evidence="11">
    <location>
        <begin position="307"/>
        <end position="403"/>
    </location>
</feature>
<comment type="catalytic activity">
    <reaction evidence="8">
        <text>L-threonyl-[protein] + ATP = O-phospho-L-threonyl-[protein] + ADP + H(+)</text>
        <dbReference type="Rhea" id="RHEA:46608"/>
        <dbReference type="Rhea" id="RHEA-COMP:11060"/>
        <dbReference type="Rhea" id="RHEA-COMP:11605"/>
        <dbReference type="ChEBI" id="CHEBI:15378"/>
        <dbReference type="ChEBI" id="CHEBI:30013"/>
        <dbReference type="ChEBI" id="CHEBI:30616"/>
        <dbReference type="ChEBI" id="CHEBI:61977"/>
        <dbReference type="ChEBI" id="CHEBI:456216"/>
        <dbReference type="EC" id="2.7.11.25"/>
    </reaction>
</comment>
<keyword evidence="4" id="KW-0808">Transferase</keyword>
<feature type="compositionally biased region" description="Polar residues" evidence="11">
    <location>
        <begin position="389"/>
        <end position="401"/>
    </location>
</feature>
<evidence type="ECO:0000256" key="3">
    <source>
        <dbReference type="ARBA" id="ARBA00022527"/>
    </source>
</evidence>
<evidence type="ECO:0000256" key="7">
    <source>
        <dbReference type="ARBA" id="ARBA00022840"/>
    </source>
</evidence>
<comment type="catalytic activity">
    <reaction evidence="9">
        <text>L-seryl-[protein] + ATP = O-phospho-L-seryl-[protein] + ADP + H(+)</text>
        <dbReference type="Rhea" id="RHEA:17989"/>
        <dbReference type="Rhea" id="RHEA-COMP:9863"/>
        <dbReference type="Rhea" id="RHEA-COMP:11604"/>
        <dbReference type="ChEBI" id="CHEBI:15378"/>
        <dbReference type="ChEBI" id="CHEBI:29999"/>
        <dbReference type="ChEBI" id="CHEBI:30616"/>
        <dbReference type="ChEBI" id="CHEBI:83421"/>
        <dbReference type="ChEBI" id="CHEBI:456216"/>
        <dbReference type="EC" id="2.7.11.25"/>
    </reaction>
</comment>
<dbReference type="InterPro" id="IPR000719">
    <property type="entry name" value="Prot_kinase_dom"/>
</dbReference>
<dbReference type="PANTHER" id="PTHR11584">
    <property type="entry name" value="SERINE/THREONINE PROTEIN KINASE"/>
    <property type="match status" value="1"/>
</dbReference>
<evidence type="ECO:0000256" key="11">
    <source>
        <dbReference type="SAM" id="MobiDB-lite"/>
    </source>
</evidence>
<dbReference type="Pfam" id="PF00536">
    <property type="entry name" value="SAM_1"/>
    <property type="match status" value="1"/>
</dbReference>
<sequence length="1191" mass="129997">MSIPDSLLAQRQSPRSHTNAGASLSAQISKERSPIMSQPHPYAITPRDVYRDYPSSLPSAAASSSRSPTPSVYISPPGQSFRSYLERWGPDEVAAWLEHYKVGQYANEFQKNNLVGKTLLDIDVGIMKEIGMNRLGDRVKLAAALKELRRRAAELGTASRMGSPNVHLSPMLSRVELEKPPLPSSSTRTQASRAGANPTRRLDMSRPPPLDLKSYSPSHALPQAYQTNYASTPPHRSNSVHPPQASQPSHSVPAPNRAPTNLRAPPRREGGRRSPSPINPPDSSHSSHDRLEHSSAAEYASMVAREQMHDSLSTPTVRAFQERSQGKPPPRGDSLSRSGSGQSGPSSPQKKQFLPANPRPMNQQNGKHPYAVKKEQDGEASRTPVRPSVSRQPTSTGTPNAISLDDLRRQLVKFVNVEDGTTRTVNVVQVASGVEILERALKKFGKWGTGKATYKGRDHESDDEHEGHLEIDGWGVYVESNPDERAKPLSENNLLNICVAHRDGTAIRDKELFLHQARPPQRRKNIHDFFGDVPPPPMSPASPNFFPGPRLGITTDKRTPMSPDEPGSAGSGPLSALKPSALSNKRLNRASMISVMSGLGVPNVEVPPSPSNTRSPSSGTPPYKKKSMYNFFGHRPPSELISSHLTDYFPGAKKRDVEKARHSLLRLSTGPKARWQDQAEMPAVVPGKGEEIISEEVVSSGNRRGPRISQPPSLPPFEPQDSLTDSLQAFSPREPSYPRPKSIRMRKNSSSSSSGLGNAARRVSVLSQLRKNRDKSDTASLLTVDEITAEVEQRRASMVSVPGIQVGEPVGESREEAEEVLEELVTPRAPADVKSDGEVSKGTESEEESSESESESESDSESEVEDEDEADHGKAFTSTGSKRNIKWIKGALIGAGSFGSVYLGMDAHNGLLMAVKQVELSTGSQKNDERKRSMLSALEREIGLLKELQHENIVQYLDSSADANHLNIFLEYVPGGSVAALLSNYGAFEEALVRNFVRQILTGLNYLHERDIVHRDIKGANILVDNKGGIKISDFGISKKAENSIRTNRPSLQGSVFWMAPEVVKQTSYTSKADIWSVGCLVVEMLTGTHPWADLTQMQALFRIGQMSKPATPADVSSEVADFLDKTFDFDHTKRPTAPQLLECSFMKTPVDSGAAGAAETGSEGGIERAQAQMMVVGTQMQQQAKVRGMI</sequence>
<dbReference type="SMART" id="SM00220">
    <property type="entry name" value="S_TKc"/>
    <property type="match status" value="1"/>
</dbReference>
<evidence type="ECO:0000256" key="2">
    <source>
        <dbReference type="ARBA" id="ARBA00012406"/>
    </source>
</evidence>
<feature type="region of interest" description="Disordered" evidence="11">
    <location>
        <begin position="600"/>
        <end position="628"/>
    </location>
</feature>
<feature type="domain" description="SAM" evidence="13">
    <location>
        <begin position="88"/>
        <end position="151"/>
    </location>
</feature>
<feature type="region of interest" description="Disordered" evidence="11">
    <location>
        <begin position="177"/>
        <end position="293"/>
    </location>
</feature>
<feature type="region of interest" description="Disordered" evidence="11">
    <location>
        <begin position="806"/>
        <end position="877"/>
    </location>
</feature>
<feature type="region of interest" description="Disordered" evidence="11">
    <location>
        <begin position="535"/>
        <end position="579"/>
    </location>
</feature>
<evidence type="ECO:0000313" key="14">
    <source>
        <dbReference type="EMBL" id="ODN79286.1"/>
    </source>
</evidence>
<dbReference type="Pfam" id="PF00069">
    <property type="entry name" value="Pkinase"/>
    <property type="match status" value="1"/>
</dbReference>
<dbReference type="SMART" id="SM01304">
    <property type="entry name" value="Ras_bdg_2"/>
    <property type="match status" value="1"/>
</dbReference>